<keyword evidence="3" id="KW-1185">Reference proteome</keyword>
<name>A0A2Z7ASL8_9LAMI</name>
<accession>A0A2Z7ASL8</accession>
<dbReference type="Proteomes" id="UP000250235">
    <property type="component" value="Unassembled WGS sequence"/>
</dbReference>
<evidence type="ECO:0000313" key="3">
    <source>
        <dbReference type="Proteomes" id="UP000250235"/>
    </source>
</evidence>
<feature type="region of interest" description="Disordered" evidence="1">
    <location>
        <begin position="153"/>
        <end position="172"/>
    </location>
</feature>
<proteinExistence type="predicted"/>
<gene>
    <name evidence="2" type="ORF">F511_19094</name>
</gene>
<reference evidence="2 3" key="1">
    <citation type="journal article" date="2015" name="Proc. Natl. Acad. Sci. U.S.A.">
        <title>The resurrection genome of Boea hygrometrica: A blueprint for survival of dehydration.</title>
        <authorList>
            <person name="Xiao L."/>
            <person name="Yang G."/>
            <person name="Zhang L."/>
            <person name="Yang X."/>
            <person name="Zhao S."/>
            <person name="Ji Z."/>
            <person name="Zhou Q."/>
            <person name="Hu M."/>
            <person name="Wang Y."/>
            <person name="Chen M."/>
            <person name="Xu Y."/>
            <person name="Jin H."/>
            <person name="Xiao X."/>
            <person name="Hu G."/>
            <person name="Bao F."/>
            <person name="Hu Y."/>
            <person name="Wan P."/>
            <person name="Li L."/>
            <person name="Deng X."/>
            <person name="Kuang T."/>
            <person name="Xiang C."/>
            <person name="Zhu J.K."/>
            <person name="Oliver M.J."/>
            <person name="He Y."/>
        </authorList>
    </citation>
    <scope>NUCLEOTIDE SEQUENCE [LARGE SCALE GENOMIC DNA]</scope>
    <source>
        <strain evidence="3">cv. XS01</strain>
    </source>
</reference>
<dbReference type="EMBL" id="KV012806">
    <property type="protein sequence ID" value="KZV24463.1"/>
    <property type="molecule type" value="Genomic_DNA"/>
</dbReference>
<evidence type="ECO:0000256" key="1">
    <source>
        <dbReference type="SAM" id="MobiDB-lite"/>
    </source>
</evidence>
<dbReference type="AlphaFoldDB" id="A0A2Z7ASL8"/>
<sequence>MSLFDLQDVCIAIGSIATLDLPMVVNLIGIYGLKGPYYSIGYPRMSASGESSTTMHRLLHASGSHPIPPPDDPNNDSKGPLIQIKTASQRLTQTTSHSARHHICHQLVIQSQDITRDASSCWYRSQNRNAAFQVNETASHRIRHPIFQQLGATTETNQRLGPQNDVASTNPNDDVLYPLQELSADRYKSAVASQNVTVSKSYTALLLKSSKRCCRQISHNVTLTTPTNGFSTPSTDNRKACVINATHNRDAYVNISATSFTTQN</sequence>
<protein>
    <submittedName>
        <fullName evidence="2">Pentatricopeptide repeat-containing protein chloroplastic</fullName>
    </submittedName>
</protein>
<evidence type="ECO:0000313" key="2">
    <source>
        <dbReference type="EMBL" id="KZV24463.1"/>
    </source>
</evidence>
<organism evidence="2 3">
    <name type="scientific">Dorcoceras hygrometricum</name>
    <dbReference type="NCBI Taxonomy" id="472368"/>
    <lineage>
        <taxon>Eukaryota</taxon>
        <taxon>Viridiplantae</taxon>
        <taxon>Streptophyta</taxon>
        <taxon>Embryophyta</taxon>
        <taxon>Tracheophyta</taxon>
        <taxon>Spermatophyta</taxon>
        <taxon>Magnoliopsida</taxon>
        <taxon>eudicotyledons</taxon>
        <taxon>Gunneridae</taxon>
        <taxon>Pentapetalae</taxon>
        <taxon>asterids</taxon>
        <taxon>lamiids</taxon>
        <taxon>Lamiales</taxon>
        <taxon>Gesneriaceae</taxon>
        <taxon>Didymocarpoideae</taxon>
        <taxon>Trichosporeae</taxon>
        <taxon>Loxocarpinae</taxon>
        <taxon>Dorcoceras</taxon>
    </lineage>
</organism>
<feature type="region of interest" description="Disordered" evidence="1">
    <location>
        <begin position="60"/>
        <end position="80"/>
    </location>
</feature>